<keyword evidence="2" id="KW-1185">Reference proteome</keyword>
<name>A0A9J6GRL9_HAELO</name>
<proteinExistence type="predicted"/>
<protein>
    <submittedName>
        <fullName evidence="1">Uncharacterized protein</fullName>
    </submittedName>
</protein>
<dbReference type="VEuPathDB" id="VectorBase:HLOH_041607"/>
<reference evidence="1 2" key="1">
    <citation type="journal article" date="2020" name="Cell">
        <title>Large-Scale Comparative Analyses of Tick Genomes Elucidate Their Genetic Diversity and Vector Capacities.</title>
        <authorList>
            <consortium name="Tick Genome and Microbiome Consortium (TIGMIC)"/>
            <person name="Jia N."/>
            <person name="Wang J."/>
            <person name="Shi W."/>
            <person name="Du L."/>
            <person name="Sun Y."/>
            <person name="Zhan W."/>
            <person name="Jiang J.F."/>
            <person name="Wang Q."/>
            <person name="Zhang B."/>
            <person name="Ji P."/>
            <person name="Bell-Sakyi L."/>
            <person name="Cui X.M."/>
            <person name="Yuan T.T."/>
            <person name="Jiang B.G."/>
            <person name="Yang W.F."/>
            <person name="Lam T.T."/>
            <person name="Chang Q.C."/>
            <person name="Ding S.J."/>
            <person name="Wang X.J."/>
            <person name="Zhu J.G."/>
            <person name="Ruan X.D."/>
            <person name="Zhao L."/>
            <person name="Wei J.T."/>
            <person name="Ye R.Z."/>
            <person name="Que T.C."/>
            <person name="Du C.H."/>
            <person name="Zhou Y.H."/>
            <person name="Cheng J.X."/>
            <person name="Dai P.F."/>
            <person name="Guo W.B."/>
            <person name="Han X.H."/>
            <person name="Huang E.J."/>
            <person name="Li L.F."/>
            <person name="Wei W."/>
            <person name="Gao Y.C."/>
            <person name="Liu J.Z."/>
            <person name="Shao H.Z."/>
            <person name="Wang X."/>
            <person name="Wang C.C."/>
            <person name="Yang T.C."/>
            <person name="Huo Q.B."/>
            <person name="Li W."/>
            <person name="Chen H.Y."/>
            <person name="Chen S.E."/>
            <person name="Zhou L.G."/>
            <person name="Ni X.B."/>
            <person name="Tian J.H."/>
            <person name="Sheng Y."/>
            <person name="Liu T."/>
            <person name="Pan Y.S."/>
            <person name="Xia L.Y."/>
            <person name="Li J."/>
            <person name="Zhao F."/>
            <person name="Cao W.C."/>
        </authorList>
    </citation>
    <scope>NUCLEOTIDE SEQUENCE [LARGE SCALE GENOMIC DNA]</scope>
    <source>
        <strain evidence="1">HaeL-2018</strain>
    </source>
</reference>
<dbReference type="AlphaFoldDB" id="A0A9J6GRL9"/>
<dbReference type="EMBL" id="JABSTR010000008">
    <property type="protein sequence ID" value="KAH9377835.1"/>
    <property type="molecule type" value="Genomic_DNA"/>
</dbReference>
<organism evidence="1 2">
    <name type="scientific">Haemaphysalis longicornis</name>
    <name type="common">Bush tick</name>
    <dbReference type="NCBI Taxonomy" id="44386"/>
    <lineage>
        <taxon>Eukaryota</taxon>
        <taxon>Metazoa</taxon>
        <taxon>Ecdysozoa</taxon>
        <taxon>Arthropoda</taxon>
        <taxon>Chelicerata</taxon>
        <taxon>Arachnida</taxon>
        <taxon>Acari</taxon>
        <taxon>Parasitiformes</taxon>
        <taxon>Ixodida</taxon>
        <taxon>Ixodoidea</taxon>
        <taxon>Ixodidae</taxon>
        <taxon>Haemaphysalinae</taxon>
        <taxon>Haemaphysalis</taxon>
    </lineage>
</organism>
<dbReference type="Proteomes" id="UP000821853">
    <property type="component" value="Unassembled WGS sequence"/>
</dbReference>
<comment type="caution">
    <text evidence="1">The sequence shown here is derived from an EMBL/GenBank/DDBJ whole genome shotgun (WGS) entry which is preliminary data.</text>
</comment>
<gene>
    <name evidence="1" type="ORF">HPB48_006508</name>
</gene>
<evidence type="ECO:0000313" key="1">
    <source>
        <dbReference type="EMBL" id="KAH9377835.1"/>
    </source>
</evidence>
<accession>A0A9J6GRL9</accession>
<dbReference type="Pfam" id="PF14223">
    <property type="entry name" value="Retrotran_gag_2"/>
    <property type="match status" value="1"/>
</dbReference>
<evidence type="ECO:0000313" key="2">
    <source>
        <dbReference type="Proteomes" id="UP000821853"/>
    </source>
</evidence>
<sequence length="70" mass="8029">MKKEESMQSYLGRLMELHRNLSSAEHAFTDREVSLVMLMGLPAAYEPLIPNLEQDEEQLSTKVVMTRSAF</sequence>
<dbReference type="OrthoDB" id="1931687at2759"/>